<evidence type="ECO:0000256" key="1">
    <source>
        <dbReference type="SAM" id="MobiDB-lite"/>
    </source>
</evidence>
<feature type="region of interest" description="Disordered" evidence="1">
    <location>
        <begin position="547"/>
        <end position="568"/>
    </location>
</feature>
<proteinExistence type="predicted"/>
<evidence type="ECO:0000313" key="4">
    <source>
        <dbReference type="Proteomes" id="UP000799750"/>
    </source>
</evidence>
<sequence length="701" mass="78650">MAFCVKCRSIEFEVVDDSNLDDIEQKCGSSTPTHGFQPDDEIYLHSPSLSDLEESATAGPSSYGCIFCSLIHHELKHVADLFGGCDEEGTWRPKDESSPVVFMLLGRDDRAAFRIYCENRAPVFKLVRISEILKRFTSDEYDPTDTTTGSCKSLDLARYWLEKCIGSHPRCARYCTKDRPQLPTRVVDVGARAGGDDVRLFVSQGLRAHYVALSHCWGIAQIVTTTTANLSERQRNIPLSLLSQTFLDAVVSTRALGVRYLWIDSLCIIQDSKEDWDYESASMGNVYRNAICTISAAKSSSGSGGCFAVRDPRLQRPIQLPLKQSIILSPPDAKGWASDAIYVFPSHWSRAVWPLYQRAWVFQEQALSGRSLSFGAKTMYWSCLTSVATESTLMGYDDTDRTMGLKAFQSLSEEEAKQHAAPTSGLWKIWYSMIEDYSRRHLTHDTDRLPAVSAVASQWSRILKDDYAAGLWRSDVLLGLQWSCQGDEGQRCGPPGLYVAPSWSWASMKNATISNFGILRTQQVSGSKYSFGEESYDEEDVCGEEDVCEEDDDDGSCENENSEMEDTDDRTIEVIDIKCTLSGHNRFGQVNKGTIQLIGWVKKATLRLQGQQLFNPESGDVFGPVNFDERPHQYLEKSEIWCLYLRQHQSPTYLEEDTAGITCLALLPTGLVPQECRRLGITGSDQNPWYDGFERMTLTLV</sequence>
<name>A0A6A6R1I4_9PEZI</name>
<evidence type="ECO:0000313" key="3">
    <source>
        <dbReference type="EMBL" id="KAF2498561.1"/>
    </source>
</evidence>
<reference evidence="3" key="1">
    <citation type="journal article" date="2020" name="Stud. Mycol.">
        <title>101 Dothideomycetes genomes: a test case for predicting lifestyles and emergence of pathogens.</title>
        <authorList>
            <person name="Haridas S."/>
            <person name="Albert R."/>
            <person name="Binder M."/>
            <person name="Bloem J."/>
            <person name="Labutti K."/>
            <person name="Salamov A."/>
            <person name="Andreopoulos B."/>
            <person name="Baker S."/>
            <person name="Barry K."/>
            <person name="Bills G."/>
            <person name="Bluhm B."/>
            <person name="Cannon C."/>
            <person name="Castanera R."/>
            <person name="Culley D."/>
            <person name="Daum C."/>
            <person name="Ezra D."/>
            <person name="Gonzalez J."/>
            <person name="Henrissat B."/>
            <person name="Kuo A."/>
            <person name="Liang C."/>
            <person name="Lipzen A."/>
            <person name="Lutzoni F."/>
            <person name="Magnuson J."/>
            <person name="Mondo S."/>
            <person name="Nolan M."/>
            <person name="Ohm R."/>
            <person name="Pangilinan J."/>
            <person name="Park H.-J."/>
            <person name="Ramirez L."/>
            <person name="Alfaro M."/>
            <person name="Sun H."/>
            <person name="Tritt A."/>
            <person name="Yoshinaga Y."/>
            <person name="Zwiers L.-H."/>
            <person name="Turgeon B."/>
            <person name="Goodwin S."/>
            <person name="Spatafora J."/>
            <person name="Crous P."/>
            <person name="Grigoriev I."/>
        </authorList>
    </citation>
    <scope>NUCLEOTIDE SEQUENCE</scope>
    <source>
        <strain evidence="3">CBS 269.34</strain>
    </source>
</reference>
<protein>
    <submittedName>
        <fullName evidence="3">HET-domain-containing protein</fullName>
    </submittedName>
</protein>
<dbReference type="Proteomes" id="UP000799750">
    <property type="component" value="Unassembled WGS sequence"/>
</dbReference>
<keyword evidence="4" id="KW-1185">Reference proteome</keyword>
<organism evidence="3 4">
    <name type="scientific">Lophium mytilinum</name>
    <dbReference type="NCBI Taxonomy" id="390894"/>
    <lineage>
        <taxon>Eukaryota</taxon>
        <taxon>Fungi</taxon>
        <taxon>Dikarya</taxon>
        <taxon>Ascomycota</taxon>
        <taxon>Pezizomycotina</taxon>
        <taxon>Dothideomycetes</taxon>
        <taxon>Pleosporomycetidae</taxon>
        <taxon>Mytilinidiales</taxon>
        <taxon>Mytilinidiaceae</taxon>
        <taxon>Lophium</taxon>
    </lineage>
</organism>
<gene>
    <name evidence="3" type="ORF">BU16DRAFT_536578</name>
</gene>
<dbReference type="PANTHER" id="PTHR33112">
    <property type="entry name" value="DOMAIN PROTEIN, PUTATIVE-RELATED"/>
    <property type="match status" value="1"/>
</dbReference>
<dbReference type="PANTHER" id="PTHR33112:SF10">
    <property type="entry name" value="TOL"/>
    <property type="match status" value="1"/>
</dbReference>
<accession>A0A6A6R1I4</accession>
<dbReference type="InterPro" id="IPR010730">
    <property type="entry name" value="HET"/>
</dbReference>
<feature type="domain" description="Heterokaryon incompatibility" evidence="2">
    <location>
        <begin position="210"/>
        <end position="364"/>
    </location>
</feature>
<evidence type="ECO:0000259" key="2">
    <source>
        <dbReference type="Pfam" id="PF06985"/>
    </source>
</evidence>
<dbReference type="OrthoDB" id="3486565at2759"/>
<dbReference type="EMBL" id="MU004185">
    <property type="protein sequence ID" value="KAF2498561.1"/>
    <property type="molecule type" value="Genomic_DNA"/>
</dbReference>
<dbReference type="AlphaFoldDB" id="A0A6A6R1I4"/>
<dbReference type="Pfam" id="PF06985">
    <property type="entry name" value="HET"/>
    <property type="match status" value="1"/>
</dbReference>